<feature type="compositionally biased region" description="Basic and acidic residues" evidence="1">
    <location>
        <begin position="1"/>
        <end position="12"/>
    </location>
</feature>
<gene>
    <name evidence="2" type="ORF">Lo5R7ANS_39</name>
</gene>
<protein>
    <submittedName>
        <fullName evidence="2">Uncharacterized protein</fullName>
    </submittedName>
</protein>
<evidence type="ECO:0000256" key="1">
    <source>
        <dbReference type="SAM" id="MobiDB-lite"/>
    </source>
</evidence>
<dbReference type="KEGG" id="vg:22109846"/>
<feature type="region of interest" description="Disordered" evidence="1">
    <location>
        <begin position="1"/>
        <end position="50"/>
    </location>
</feature>
<sequence>MCFSKPKIEKADPVAPPPPPAIDKPLAPVLNEPSRLSNTDGNSAAAARRGRKALTIPLARTGGSGINIPQ</sequence>
<evidence type="ECO:0000313" key="3">
    <source>
        <dbReference type="Proteomes" id="UP000201609"/>
    </source>
</evidence>
<evidence type="ECO:0000313" key="2">
    <source>
        <dbReference type="EMBL" id="AIK68509.1"/>
    </source>
</evidence>
<name>A0A076YNV6_9CAUD</name>
<proteinExistence type="predicted"/>
<dbReference type="EMBL" id="KM199771">
    <property type="protein sequence ID" value="AIK68509.1"/>
    <property type="molecule type" value="Genomic_DNA"/>
</dbReference>
<dbReference type="Proteomes" id="UP000201609">
    <property type="component" value="Segment"/>
</dbReference>
<dbReference type="GeneID" id="22109846"/>
<keyword evidence="3" id="KW-1185">Reference proteome</keyword>
<accession>A0A076YNV6</accession>
<reference evidence="2 3" key="1">
    <citation type="submission" date="2014-07" db="EMBL/GenBank/DDBJ databases">
        <title>Genomic characterization of two T7-like Mesorhizobium loti phages vB_MloP_Lo5R7ANS and vB_MloP_Cp1R7ANS-C2.</title>
        <authorList>
            <person name="Halmillawewa A.P."/>
            <person name="Perry B."/>
            <person name="Gavard R."/>
            <person name="Yost C.K."/>
            <person name="Hynes M.F."/>
        </authorList>
    </citation>
    <scope>NUCLEOTIDE SEQUENCE [LARGE SCALE GENOMIC DNA]</scope>
</reference>
<organism evidence="2 3">
    <name type="scientific">Mesorhizobium phage vB_MloP_Lo5R7ANS</name>
    <dbReference type="NCBI Taxonomy" id="1527771"/>
    <lineage>
        <taxon>Viruses</taxon>
        <taxon>Duplodnaviria</taxon>
        <taxon>Heunggongvirae</taxon>
        <taxon>Uroviricota</taxon>
        <taxon>Caudoviricetes</taxon>
        <taxon>Autographivirales</taxon>
        <taxon>Pairvirus</taxon>
        <taxon>Pairvirus Lo5R7ANS</taxon>
    </lineage>
</organism>
<dbReference type="RefSeq" id="YP_009100086.1">
    <property type="nucleotide sequence ID" value="NC_025431.1"/>
</dbReference>